<evidence type="ECO:0000313" key="3">
    <source>
        <dbReference type="EMBL" id="KAK7358797.1"/>
    </source>
</evidence>
<evidence type="ECO:0000256" key="2">
    <source>
        <dbReference type="SAM" id="Phobius"/>
    </source>
</evidence>
<feature type="compositionally biased region" description="Polar residues" evidence="1">
    <location>
        <begin position="94"/>
        <end position="108"/>
    </location>
</feature>
<keyword evidence="4" id="KW-1185">Reference proteome</keyword>
<comment type="caution">
    <text evidence="3">The sequence shown here is derived from an EMBL/GenBank/DDBJ whole genome shotgun (WGS) entry which is preliminary data.</text>
</comment>
<organism evidence="3 4">
    <name type="scientific">Canavalia gladiata</name>
    <name type="common">Sword bean</name>
    <name type="synonym">Dolichos gladiatus</name>
    <dbReference type="NCBI Taxonomy" id="3824"/>
    <lineage>
        <taxon>Eukaryota</taxon>
        <taxon>Viridiplantae</taxon>
        <taxon>Streptophyta</taxon>
        <taxon>Embryophyta</taxon>
        <taxon>Tracheophyta</taxon>
        <taxon>Spermatophyta</taxon>
        <taxon>Magnoliopsida</taxon>
        <taxon>eudicotyledons</taxon>
        <taxon>Gunneridae</taxon>
        <taxon>Pentapetalae</taxon>
        <taxon>rosids</taxon>
        <taxon>fabids</taxon>
        <taxon>Fabales</taxon>
        <taxon>Fabaceae</taxon>
        <taxon>Papilionoideae</taxon>
        <taxon>50 kb inversion clade</taxon>
        <taxon>NPAAA clade</taxon>
        <taxon>indigoferoid/millettioid clade</taxon>
        <taxon>Phaseoleae</taxon>
        <taxon>Canavalia</taxon>
    </lineage>
</organism>
<evidence type="ECO:0000313" key="4">
    <source>
        <dbReference type="Proteomes" id="UP001367508"/>
    </source>
</evidence>
<feature type="transmembrane region" description="Helical" evidence="2">
    <location>
        <begin position="12"/>
        <end position="37"/>
    </location>
</feature>
<gene>
    <name evidence="3" type="ORF">VNO77_00736</name>
</gene>
<dbReference type="AlphaFoldDB" id="A0AAN9MQK5"/>
<evidence type="ECO:0000256" key="1">
    <source>
        <dbReference type="SAM" id="MobiDB-lite"/>
    </source>
</evidence>
<keyword evidence="2" id="KW-1133">Transmembrane helix</keyword>
<protein>
    <submittedName>
        <fullName evidence="3">Uncharacterized protein</fullName>
    </submittedName>
</protein>
<feature type="transmembrane region" description="Helical" evidence="2">
    <location>
        <begin position="43"/>
        <end position="67"/>
    </location>
</feature>
<keyword evidence="2" id="KW-0812">Transmembrane</keyword>
<feature type="region of interest" description="Disordered" evidence="1">
    <location>
        <begin position="94"/>
        <end position="121"/>
    </location>
</feature>
<dbReference type="PANTHER" id="PTHR34964:SF1">
    <property type="entry name" value="MEMBRANE LIPOPROTEIN"/>
    <property type="match status" value="1"/>
</dbReference>
<keyword evidence="2" id="KW-0472">Membrane</keyword>
<dbReference type="EMBL" id="JAYMYQ010000001">
    <property type="protein sequence ID" value="KAK7358797.1"/>
    <property type="molecule type" value="Genomic_DNA"/>
</dbReference>
<sequence>MSVSDPSSGRTFIWIIAGLLFISIMAGGACLVAYMILPESESTAWLPALGVTLVCLPWAFWMLTCLYRIFSRCFGCRIGGPNWGAVSPDPEVASQTKSGLNRASSVASHESEMALAKSMAS</sequence>
<reference evidence="3 4" key="1">
    <citation type="submission" date="2024-01" db="EMBL/GenBank/DDBJ databases">
        <title>The genomes of 5 underutilized Papilionoideae crops provide insights into root nodulation and disease resistanc.</title>
        <authorList>
            <person name="Jiang F."/>
        </authorList>
    </citation>
    <scope>NUCLEOTIDE SEQUENCE [LARGE SCALE GENOMIC DNA]</scope>
    <source>
        <strain evidence="3">LVBAO_FW01</strain>
        <tissue evidence="3">Leaves</tissue>
    </source>
</reference>
<name>A0AAN9MQK5_CANGL</name>
<proteinExistence type="predicted"/>
<dbReference type="PANTHER" id="PTHR34964">
    <property type="entry name" value="MEMBRANE LIPOPROTEIN-RELATED"/>
    <property type="match status" value="1"/>
</dbReference>
<dbReference type="Proteomes" id="UP001367508">
    <property type="component" value="Unassembled WGS sequence"/>
</dbReference>
<accession>A0AAN9MQK5</accession>